<feature type="region of interest" description="Disordered" evidence="1">
    <location>
        <begin position="141"/>
        <end position="246"/>
    </location>
</feature>
<reference evidence="2 3" key="1">
    <citation type="journal article" date="2022" name="bioRxiv">
        <title>Genomics of Preaxostyla Flagellates Illuminates Evolutionary Transitions and the Path Towards Mitochondrial Loss.</title>
        <authorList>
            <person name="Novak L.V.F."/>
            <person name="Treitli S.C."/>
            <person name="Pyrih J."/>
            <person name="Halakuc P."/>
            <person name="Pipaliya S.V."/>
            <person name="Vacek V."/>
            <person name="Brzon O."/>
            <person name="Soukal P."/>
            <person name="Eme L."/>
            <person name="Dacks J.B."/>
            <person name="Karnkowska A."/>
            <person name="Elias M."/>
            <person name="Hampl V."/>
        </authorList>
    </citation>
    <scope>NUCLEOTIDE SEQUENCE [LARGE SCALE GENOMIC DNA]</scope>
    <source>
        <strain evidence="2">NAU3</strain>
        <tissue evidence="2">Gut</tissue>
    </source>
</reference>
<feature type="compositionally biased region" description="Basic and acidic residues" evidence="1">
    <location>
        <begin position="219"/>
        <end position="239"/>
    </location>
</feature>
<feature type="compositionally biased region" description="Basic and acidic residues" evidence="1">
    <location>
        <begin position="176"/>
        <end position="199"/>
    </location>
</feature>
<feature type="compositionally biased region" description="Basic residues" evidence="1">
    <location>
        <begin position="200"/>
        <end position="218"/>
    </location>
</feature>
<dbReference type="EMBL" id="JARBJD010000011">
    <property type="protein sequence ID" value="KAK2962387.1"/>
    <property type="molecule type" value="Genomic_DNA"/>
</dbReference>
<dbReference type="Proteomes" id="UP001281761">
    <property type="component" value="Unassembled WGS sequence"/>
</dbReference>
<feature type="compositionally biased region" description="Polar residues" evidence="1">
    <location>
        <begin position="50"/>
        <end position="61"/>
    </location>
</feature>
<feature type="compositionally biased region" description="Basic and acidic residues" evidence="1">
    <location>
        <begin position="151"/>
        <end position="166"/>
    </location>
</feature>
<evidence type="ECO:0000256" key="1">
    <source>
        <dbReference type="SAM" id="MobiDB-lite"/>
    </source>
</evidence>
<keyword evidence="3" id="KW-1185">Reference proteome</keyword>
<organism evidence="2 3">
    <name type="scientific">Blattamonas nauphoetae</name>
    <dbReference type="NCBI Taxonomy" id="2049346"/>
    <lineage>
        <taxon>Eukaryota</taxon>
        <taxon>Metamonada</taxon>
        <taxon>Preaxostyla</taxon>
        <taxon>Oxymonadida</taxon>
        <taxon>Blattamonas</taxon>
    </lineage>
</organism>
<evidence type="ECO:0000313" key="3">
    <source>
        <dbReference type="Proteomes" id="UP001281761"/>
    </source>
</evidence>
<comment type="caution">
    <text evidence="2">The sequence shown here is derived from an EMBL/GenBank/DDBJ whole genome shotgun (WGS) entry which is preliminary data.</text>
</comment>
<name>A0ABQ9YF34_9EUKA</name>
<protein>
    <submittedName>
        <fullName evidence="2">Uncharacterized protein</fullName>
    </submittedName>
</protein>
<gene>
    <name evidence="2" type="ORF">BLNAU_2630</name>
</gene>
<accession>A0ABQ9YF34</accession>
<feature type="region of interest" description="Disordered" evidence="1">
    <location>
        <begin position="46"/>
        <end position="102"/>
    </location>
</feature>
<evidence type="ECO:0000313" key="2">
    <source>
        <dbReference type="EMBL" id="KAK2962387.1"/>
    </source>
</evidence>
<sequence length="246" mass="28659">MAEPTKSKPKIQSLEARLSKLEAENAFYRETMETFFLTFLQHFGKAPTRPQENTPIHTDTPNRAIHRTLVPDDGDDQEAPPVPVKRRSHTRPKPTSNSPGIIRTLLKDDLEADQTTIPRQSLPTTVGELITTQSIQQKVVLEHDDDDDEPEKSAEAESVPQDHDIRPFSPSEPEETIEKQKRTESHKLKKEKNREEHKEKKSKRKHKEEKKHRKTKSHQHGERDHDNDDHDREDRRLESNFDVPQY</sequence>
<proteinExistence type="predicted"/>